<dbReference type="Proteomes" id="UP000585050">
    <property type="component" value="Unassembled WGS sequence"/>
</dbReference>
<protein>
    <submittedName>
        <fullName evidence="8">DNA repair protein RadC</fullName>
    </submittedName>
</protein>
<dbReference type="PROSITE" id="PS50249">
    <property type="entry name" value="MPN"/>
    <property type="match status" value="1"/>
</dbReference>
<dbReference type="InterPro" id="IPR037518">
    <property type="entry name" value="MPN"/>
</dbReference>
<dbReference type="InterPro" id="IPR001405">
    <property type="entry name" value="UPF0758"/>
</dbReference>
<comment type="caution">
    <text evidence="8">The sequence shown here is derived from an EMBL/GenBank/DDBJ whole genome shotgun (WGS) entry which is preliminary data.</text>
</comment>
<reference evidence="8 9" key="1">
    <citation type="submission" date="2020-04" db="EMBL/GenBank/DDBJ databases">
        <title>Flammeovirga sp. SR4, a novel species isolated from seawater.</title>
        <authorList>
            <person name="Wang X."/>
        </authorList>
    </citation>
    <scope>NUCLEOTIDE SEQUENCE [LARGE SCALE GENOMIC DNA]</scope>
    <source>
        <strain evidence="8 9">SR4</strain>
    </source>
</reference>
<feature type="domain" description="MPN" evidence="7">
    <location>
        <begin position="112"/>
        <end position="234"/>
    </location>
</feature>
<keyword evidence="2" id="KW-0479">Metal-binding</keyword>
<evidence type="ECO:0000256" key="1">
    <source>
        <dbReference type="ARBA" id="ARBA00022670"/>
    </source>
</evidence>
<evidence type="ECO:0000256" key="2">
    <source>
        <dbReference type="ARBA" id="ARBA00022723"/>
    </source>
</evidence>
<evidence type="ECO:0000256" key="3">
    <source>
        <dbReference type="ARBA" id="ARBA00022801"/>
    </source>
</evidence>
<dbReference type="InterPro" id="IPR010994">
    <property type="entry name" value="RuvA_2-like"/>
</dbReference>
<dbReference type="PROSITE" id="PS01302">
    <property type="entry name" value="UPF0758"/>
    <property type="match status" value="1"/>
</dbReference>
<dbReference type="Pfam" id="PF20582">
    <property type="entry name" value="UPF0758_N"/>
    <property type="match status" value="1"/>
</dbReference>
<sequence length="234" mass="25698">MKTNYTDTSLSIKNLAEEDRPREKLLLKGRQALTDAELIALLIGSGTPKLSAISVAQLLLNYCENDLNKLAQLSVKELKKIEGIGDAKAVTITAAIELGRRRKEADKPTRPKISCSKDIYALLSPYLLDLNHEELWVVLMSRSNNVIALEKISMGGMTGTVADPKIIFQKALEKGACSIILSHNHPSGHVKPSQADISLTKKVKNAAQFLEMPLLDHLIFGNDSYFSFADEGIL</sequence>
<keyword evidence="1" id="KW-0645">Protease</keyword>
<dbReference type="SUPFAM" id="SSF47781">
    <property type="entry name" value="RuvA domain 2-like"/>
    <property type="match status" value="1"/>
</dbReference>
<keyword evidence="3" id="KW-0378">Hydrolase</keyword>
<dbReference type="NCBIfam" id="NF000642">
    <property type="entry name" value="PRK00024.1"/>
    <property type="match status" value="1"/>
</dbReference>
<dbReference type="CDD" id="cd08071">
    <property type="entry name" value="MPN_DUF2466"/>
    <property type="match status" value="1"/>
</dbReference>
<dbReference type="Pfam" id="PF04002">
    <property type="entry name" value="RadC"/>
    <property type="match status" value="1"/>
</dbReference>
<evidence type="ECO:0000256" key="6">
    <source>
        <dbReference type="RuleBase" id="RU003797"/>
    </source>
</evidence>
<dbReference type="InterPro" id="IPR046778">
    <property type="entry name" value="UPF0758_N"/>
</dbReference>
<keyword evidence="4" id="KW-0862">Zinc</keyword>
<dbReference type="PANTHER" id="PTHR30471:SF3">
    <property type="entry name" value="UPF0758 PROTEIN YEES-RELATED"/>
    <property type="match status" value="1"/>
</dbReference>
<dbReference type="EMBL" id="JABAIL010000001">
    <property type="protein sequence ID" value="NLR89974.1"/>
    <property type="molecule type" value="Genomic_DNA"/>
</dbReference>
<proteinExistence type="inferred from homology"/>
<evidence type="ECO:0000256" key="5">
    <source>
        <dbReference type="ARBA" id="ARBA00023049"/>
    </source>
</evidence>
<dbReference type="RefSeq" id="WP_168880657.1">
    <property type="nucleotide sequence ID" value="NZ_JABAIL010000001.1"/>
</dbReference>
<evidence type="ECO:0000259" key="7">
    <source>
        <dbReference type="PROSITE" id="PS50249"/>
    </source>
</evidence>
<dbReference type="NCBIfam" id="TIGR00608">
    <property type="entry name" value="radc"/>
    <property type="match status" value="1"/>
</dbReference>
<keyword evidence="9" id="KW-1185">Reference proteome</keyword>
<dbReference type="Gene3D" id="3.40.140.10">
    <property type="entry name" value="Cytidine Deaminase, domain 2"/>
    <property type="match status" value="1"/>
</dbReference>
<dbReference type="GO" id="GO:0006508">
    <property type="term" value="P:proteolysis"/>
    <property type="evidence" value="ECO:0007669"/>
    <property type="project" value="UniProtKB-KW"/>
</dbReference>
<dbReference type="PANTHER" id="PTHR30471">
    <property type="entry name" value="DNA REPAIR PROTEIN RADC"/>
    <property type="match status" value="1"/>
</dbReference>
<dbReference type="InterPro" id="IPR025657">
    <property type="entry name" value="RadC_JAB"/>
</dbReference>
<evidence type="ECO:0000313" key="9">
    <source>
        <dbReference type="Proteomes" id="UP000585050"/>
    </source>
</evidence>
<dbReference type="GO" id="GO:0008237">
    <property type="term" value="F:metallopeptidase activity"/>
    <property type="evidence" value="ECO:0007669"/>
    <property type="project" value="UniProtKB-KW"/>
</dbReference>
<name>A0A7X8XU75_9BACT</name>
<dbReference type="AlphaFoldDB" id="A0A7X8XU75"/>
<accession>A0A7X8XU75</accession>
<gene>
    <name evidence="8" type="primary">radC</name>
    <name evidence="8" type="ORF">HGP29_02095</name>
</gene>
<organism evidence="8 9">
    <name type="scientific">Flammeovirga agarivorans</name>
    <dbReference type="NCBI Taxonomy" id="2726742"/>
    <lineage>
        <taxon>Bacteria</taxon>
        <taxon>Pseudomonadati</taxon>
        <taxon>Bacteroidota</taxon>
        <taxon>Cytophagia</taxon>
        <taxon>Cytophagales</taxon>
        <taxon>Flammeovirgaceae</taxon>
        <taxon>Flammeovirga</taxon>
    </lineage>
</organism>
<keyword evidence="5" id="KW-0482">Metalloprotease</keyword>
<comment type="similarity">
    <text evidence="6">Belongs to the UPF0758 family.</text>
</comment>
<evidence type="ECO:0000313" key="8">
    <source>
        <dbReference type="EMBL" id="NLR89974.1"/>
    </source>
</evidence>
<dbReference type="InterPro" id="IPR020891">
    <property type="entry name" value="UPF0758_CS"/>
</dbReference>
<evidence type="ECO:0000256" key="4">
    <source>
        <dbReference type="ARBA" id="ARBA00022833"/>
    </source>
</evidence>
<dbReference type="GO" id="GO:0046872">
    <property type="term" value="F:metal ion binding"/>
    <property type="evidence" value="ECO:0007669"/>
    <property type="project" value="UniProtKB-KW"/>
</dbReference>